<dbReference type="InterPro" id="IPR029424">
    <property type="entry name" value="MMS22L_C"/>
</dbReference>
<dbReference type="Pfam" id="PF14910">
    <property type="entry name" value="MMS22L_N"/>
    <property type="match status" value="1"/>
</dbReference>
<evidence type="ECO:0000313" key="13">
    <source>
        <dbReference type="EMBL" id="KAJ8969028.1"/>
    </source>
</evidence>
<evidence type="ECO:0000313" key="14">
    <source>
        <dbReference type="Proteomes" id="UP001162164"/>
    </source>
</evidence>
<sequence length="584" mass="67257">MLELNELVDTILLSQTSCNEDFEMFLSMLILHLREHPSHWGKMKGRIYSQLGPNKLKDLNEIGLTHVMTLFLALTGISFDEVPKKMISVVENLRIEQRNTNLVWNAYAVLIIIHVREGRSIEKITPLMLQMLQDAASDEKTFFLIKNFVLNFEHIIKFSKNMHLSQWLLINTWFPKYVATCYYVDLKVAMDVILYVLDSVSNSDSWLLWESSFRQYICPSLKQLSNASKAPDVIGKIAGKLFLLVPNLGSEFFNYFNSENISAKISYQFLNLILDHYPNNFGFTPQQESVVIQSWLKICLLTSNVDEHFTNNVSKLDSFPATLKQHLTNSKNPVRAFIEYLGSDVRQHALSNDIIKLCDISFGRIDKWLTNYVTHPEDEAIIFHIYCHISLAFLHCGILLYDRNKGMSPLTKLVQVVLLPNSFLIGKAPHIFILNAVKKTWHIFFEAIVKLNIIPDTFLERTLRDMIVKYMPYFSTTESPIIKCFESDITTASVILEKLSNLYFRQPVKESDANVLKALHIVSHFMQSTTSATSMTLVLNLFRVILSFLMGDIKKNVFNVERMRGVGCDENLRLLLEKLENSLK</sequence>
<name>A0ABQ9IYH5_9CUCU</name>
<evidence type="ECO:0000256" key="4">
    <source>
        <dbReference type="ARBA" id="ARBA00021061"/>
    </source>
</evidence>
<evidence type="ECO:0000256" key="7">
    <source>
        <dbReference type="ARBA" id="ARBA00022853"/>
    </source>
</evidence>
<evidence type="ECO:0000256" key="2">
    <source>
        <dbReference type="ARBA" id="ARBA00004286"/>
    </source>
</evidence>
<comment type="similarity">
    <text evidence="3">Belongs to the MMS22 family. MMS22L subfamily.</text>
</comment>
<evidence type="ECO:0000256" key="9">
    <source>
        <dbReference type="ARBA" id="ARBA00023242"/>
    </source>
</evidence>
<keyword evidence="7" id="KW-0156">Chromatin regulator</keyword>
<dbReference type="InterPro" id="IPR029425">
    <property type="entry name" value="MMS22L_N"/>
</dbReference>
<reference evidence="13" key="1">
    <citation type="journal article" date="2023" name="Insect Mol. Biol.">
        <title>Genome sequencing provides insights into the evolution of gene families encoding plant cell wall-degrading enzymes in longhorned beetles.</title>
        <authorList>
            <person name="Shin N.R."/>
            <person name="Okamura Y."/>
            <person name="Kirsch R."/>
            <person name="Pauchet Y."/>
        </authorList>
    </citation>
    <scope>NUCLEOTIDE SEQUENCE</scope>
    <source>
        <strain evidence="13">MMC_N1</strain>
    </source>
</reference>
<evidence type="ECO:0000256" key="6">
    <source>
        <dbReference type="ARBA" id="ARBA00022763"/>
    </source>
</evidence>
<dbReference type="Pfam" id="PF14911">
    <property type="entry name" value="MMS22L_C"/>
    <property type="match status" value="1"/>
</dbReference>
<evidence type="ECO:0000256" key="3">
    <source>
        <dbReference type="ARBA" id="ARBA00006585"/>
    </source>
</evidence>
<keyword evidence="5" id="KW-0158">Chromosome</keyword>
<protein>
    <recommendedName>
        <fullName evidence="4">Protein MMS22-like</fullName>
    </recommendedName>
    <alternativeName>
        <fullName evidence="10">Methyl methanesulfonate-sensitivity protein 22-like</fullName>
    </alternativeName>
</protein>
<dbReference type="EMBL" id="JAPWTJ010001880">
    <property type="protein sequence ID" value="KAJ8969028.1"/>
    <property type="molecule type" value="Genomic_DNA"/>
</dbReference>
<dbReference type="Proteomes" id="UP001162164">
    <property type="component" value="Unassembled WGS sequence"/>
</dbReference>
<evidence type="ECO:0000256" key="8">
    <source>
        <dbReference type="ARBA" id="ARBA00023204"/>
    </source>
</evidence>
<accession>A0ABQ9IYH5</accession>
<evidence type="ECO:0000256" key="1">
    <source>
        <dbReference type="ARBA" id="ARBA00004123"/>
    </source>
</evidence>
<comment type="subcellular location">
    <subcellularLocation>
        <location evidence="2">Chromosome</location>
    </subcellularLocation>
    <subcellularLocation>
        <location evidence="1">Nucleus</location>
    </subcellularLocation>
</comment>
<evidence type="ECO:0000259" key="12">
    <source>
        <dbReference type="Pfam" id="PF14911"/>
    </source>
</evidence>
<evidence type="ECO:0000256" key="10">
    <source>
        <dbReference type="ARBA" id="ARBA00033326"/>
    </source>
</evidence>
<dbReference type="PANTHER" id="PTHR28547:SF1">
    <property type="entry name" value="PROTEIN MMS22-LIKE"/>
    <property type="match status" value="1"/>
</dbReference>
<feature type="domain" description="MMS22-like C-terminal" evidence="12">
    <location>
        <begin position="321"/>
        <end position="540"/>
    </location>
</feature>
<feature type="domain" description="Protein MMS22-like N-terminal" evidence="11">
    <location>
        <begin position="19"/>
        <end position="200"/>
    </location>
</feature>
<comment type="caution">
    <text evidence="13">The sequence shown here is derived from an EMBL/GenBank/DDBJ whole genome shotgun (WGS) entry which is preliminary data.</text>
</comment>
<dbReference type="PANTHER" id="PTHR28547">
    <property type="entry name" value="PROTEIN MMS22-LIKE"/>
    <property type="match status" value="1"/>
</dbReference>
<keyword evidence="8" id="KW-0234">DNA repair</keyword>
<keyword evidence="14" id="KW-1185">Reference proteome</keyword>
<proteinExistence type="inferred from homology"/>
<keyword evidence="9" id="KW-0539">Nucleus</keyword>
<organism evidence="13 14">
    <name type="scientific">Molorchus minor</name>
    <dbReference type="NCBI Taxonomy" id="1323400"/>
    <lineage>
        <taxon>Eukaryota</taxon>
        <taxon>Metazoa</taxon>
        <taxon>Ecdysozoa</taxon>
        <taxon>Arthropoda</taxon>
        <taxon>Hexapoda</taxon>
        <taxon>Insecta</taxon>
        <taxon>Pterygota</taxon>
        <taxon>Neoptera</taxon>
        <taxon>Endopterygota</taxon>
        <taxon>Coleoptera</taxon>
        <taxon>Polyphaga</taxon>
        <taxon>Cucujiformia</taxon>
        <taxon>Chrysomeloidea</taxon>
        <taxon>Cerambycidae</taxon>
        <taxon>Lamiinae</taxon>
        <taxon>Monochamini</taxon>
        <taxon>Molorchus</taxon>
    </lineage>
</organism>
<evidence type="ECO:0000256" key="5">
    <source>
        <dbReference type="ARBA" id="ARBA00022454"/>
    </source>
</evidence>
<keyword evidence="6" id="KW-0227">DNA damage</keyword>
<evidence type="ECO:0000259" key="11">
    <source>
        <dbReference type="Pfam" id="PF14910"/>
    </source>
</evidence>
<gene>
    <name evidence="13" type="ORF">NQ317_014165</name>
</gene>
<dbReference type="InterPro" id="IPR042320">
    <property type="entry name" value="MMS22-like"/>
</dbReference>